<dbReference type="Gene3D" id="3.90.226.10">
    <property type="entry name" value="2-enoyl-CoA Hydratase, Chain A, domain 1"/>
    <property type="match status" value="1"/>
</dbReference>
<protein>
    <submittedName>
        <fullName evidence="2">Enoyl-CoA hydratase/isomerase family protein</fullName>
    </submittedName>
</protein>
<dbReference type="AlphaFoldDB" id="A0AAD1AEV4"/>
<proteinExistence type="inferred from homology"/>
<dbReference type="InterPro" id="IPR029045">
    <property type="entry name" value="ClpP/crotonase-like_dom_sf"/>
</dbReference>
<dbReference type="GO" id="GO:0003824">
    <property type="term" value="F:catalytic activity"/>
    <property type="evidence" value="ECO:0007669"/>
    <property type="project" value="UniProtKB-ARBA"/>
</dbReference>
<reference evidence="2 3" key="1">
    <citation type="submission" date="2018-03" db="EMBL/GenBank/DDBJ databases">
        <title>Bacteriophage NCPPB3778 and a type I-E CRISPR drive the evolution of the US Biological Select Agent, Rathayibacter toxicus.</title>
        <authorList>
            <person name="Davis E.W.II."/>
            <person name="Tabima J.F."/>
            <person name="Weisberg A.J."/>
            <person name="Dantas Lopes L."/>
            <person name="Wiseman M.S."/>
            <person name="Wiseman M.S."/>
            <person name="Pupko T."/>
            <person name="Belcher M.S."/>
            <person name="Sechler A.J."/>
            <person name="Tancos M.A."/>
            <person name="Schroeder B.K."/>
            <person name="Murray T.D."/>
            <person name="Luster D.G."/>
            <person name="Schneider W.L."/>
            <person name="Rogers E."/>
            <person name="Andreote F.D."/>
            <person name="Grunwald N.J."/>
            <person name="Putnam M.L."/>
            <person name="Chang J.H."/>
        </authorList>
    </citation>
    <scope>NUCLEOTIDE SEQUENCE [LARGE SCALE GENOMIC DNA]</scope>
    <source>
        <strain evidence="2 3">NCCPB 2253</strain>
    </source>
</reference>
<dbReference type="CDD" id="cd06558">
    <property type="entry name" value="crotonase-like"/>
    <property type="match status" value="1"/>
</dbReference>
<comment type="similarity">
    <text evidence="1">Belongs to the enoyl-CoA hydratase/isomerase family.</text>
</comment>
<dbReference type="InterPro" id="IPR001753">
    <property type="entry name" value="Enoyl-CoA_hydra/iso"/>
</dbReference>
<evidence type="ECO:0000313" key="3">
    <source>
        <dbReference type="Proteomes" id="UP000283946"/>
    </source>
</evidence>
<dbReference type="Proteomes" id="UP000283946">
    <property type="component" value="Chromosome"/>
</dbReference>
<dbReference type="Pfam" id="PF00378">
    <property type="entry name" value="ECH_1"/>
    <property type="match status" value="1"/>
</dbReference>
<dbReference type="SUPFAM" id="SSF52096">
    <property type="entry name" value="ClpP/crotonase"/>
    <property type="match status" value="1"/>
</dbReference>
<name>A0AAD1AEV4_9MICO</name>
<organism evidence="2 3">
    <name type="scientific">Rathayibacter iranicus</name>
    <dbReference type="NCBI Taxonomy" id="59737"/>
    <lineage>
        <taxon>Bacteria</taxon>
        <taxon>Bacillati</taxon>
        <taxon>Actinomycetota</taxon>
        <taxon>Actinomycetes</taxon>
        <taxon>Micrococcales</taxon>
        <taxon>Microbacteriaceae</taxon>
        <taxon>Rathayibacter</taxon>
    </lineage>
</organism>
<accession>A0AAD1AEV4</accession>
<evidence type="ECO:0000313" key="2">
    <source>
        <dbReference type="EMBL" id="AZZ56122.1"/>
    </source>
</evidence>
<dbReference type="PANTHER" id="PTHR43802">
    <property type="entry name" value="ENOYL-COA HYDRATASE"/>
    <property type="match status" value="1"/>
</dbReference>
<sequence length="293" mass="31152">MTGRPANVRCPPVPVPLPRRHCMHSIVRTDASPGVVLERDGSVARITLDRPDALNAIDLGTARLLLRIVANLNADPDCSVIVIAAAGRAFCTGGDISAIMGAARPGDYLRDLATTTAEAIRLLEEGTAVVVCAIDGMTAGAGIAFALAADIVVATPAALFLSAYGDVGLVPDVGVTTALPRLIGRRRALDFVLSGRPVRAIEALEWQLVTEIVPRADLAARVDERVRTLAAKPAHVAAAARRLLRTDPLDRAERIEEETGILVEFLDVPATRTLLDVEHERQLRRAARAVASR</sequence>
<dbReference type="EMBL" id="CP028130">
    <property type="protein sequence ID" value="AZZ56122.1"/>
    <property type="molecule type" value="Genomic_DNA"/>
</dbReference>
<dbReference type="KEGG" id="ria:C7V51_09690"/>
<gene>
    <name evidence="2" type="ORF">C7V51_09690</name>
</gene>
<dbReference type="PANTHER" id="PTHR43802:SF1">
    <property type="entry name" value="IP11341P-RELATED"/>
    <property type="match status" value="1"/>
</dbReference>
<evidence type="ECO:0000256" key="1">
    <source>
        <dbReference type="ARBA" id="ARBA00005254"/>
    </source>
</evidence>